<dbReference type="InterPro" id="IPR018886">
    <property type="entry name" value="UPF0547"/>
</dbReference>
<evidence type="ECO:0000259" key="2">
    <source>
        <dbReference type="PROSITE" id="PS51194"/>
    </source>
</evidence>
<evidence type="ECO:0000313" key="4">
    <source>
        <dbReference type="EMBL" id="QJA83979.1"/>
    </source>
</evidence>
<dbReference type="EMBL" id="MT142521">
    <property type="protein sequence ID" value="QJA83979.1"/>
    <property type="molecule type" value="Genomic_DNA"/>
</dbReference>
<dbReference type="Pfam" id="PF10571">
    <property type="entry name" value="UPF0547"/>
    <property type="match status" value="1"/>
</dbReference>
<dbReference type="PROSITE" id="PS51194">
    <property type="entry name" value="HELICASE_CTER"/>
    <property type="match status" value="1"/>
</dbReference>
<dbReference type="GO" id="GO:0003677">
    <property type="term" value="F:DNA binding"/>
    <property type="evidence" value="ECO:0007669"/>
    <property type="project" value="InterPro"/>
</dbReference>
<evidence type="ECO:0000259" key="1">
    <source>
        <dbReference type="PROSITE" id="PS51192"/>
    </source>
</evidence>
<dbReference type="GO" id="GO:0005524">
    <property type="term" value="F:ATP binding"/>
    <property type="evidence" value="ECO:0007669"/>
    <property type="project" value="InterPro"/>
</dbReference>
<organism evidence="3">
    <name type="scientific">viral metagenome</name>
    <dbReference type="NCBI Taxonomy" id="1070528"/>
    <lineage>
        <taxon>unclassified sequences</taxon>
        <taxon>metagenomes</taxon>
        <taxon>organismal metagenomes</taxon>
    </lineage>
</organism>
<name>A0A6M3J5E7_9ZZZZ</name>
<dbReference type="GO" id="GO:0005829">
    <property type="term" value="C:cytosol"/>
    <property type="evidence" value="ECO:0007669"/>
    <property type="project" value="TreeGrafter"/>
</dbReference>
<sequence length="560" mass="61740">MSSGIILRPRQRVFVDRCLAALEQHGQTLAVAPTGMGKTICLSAVAGHHGGRALVLQHREELVRQNRDTYRAVNPGASTAVYARWDRRWCEGATFAMVPTLSRASHLAGMPRVDLVVVDEAHHSTAKTYRRILDRARELNPAVHVLGVTATPNRGDKGRLTDIFDNLADQVTLGELIGAGHLVEPRAFVMDVGLNSQLGEVRRTLRGRGEYDLDAAAELLDVTPVTERVIEEWRDKAGDRQTVVFCGTVDHATHVCDAFIADGISAGLVTGETPPDDRARILRAVDSGDIQVLVNVAVATEGWDSPPISCVVLLRPSSYHSTMVQMIGRGLRTVDPQKFPGVRKHDCIVLDFGRSLLTHGGLEQVVDLRPHADTEGAGGLAPKKQCEECGAMVALATRQCPLCGYQWPAQLTEATTIEEFRMVELDLLLSRSPYRWWRMNERCRVVSSIDAWAVVFEISNTWHAFVGHEGKVEHTATGSESMCVSSAEDWMRVQGNTGVGGKDARWMDEPVSEKQREQIARWSRPPEVTNRYEASCAMTLKFNKRHIARLLEAGAQDKAA</sequence>
<proteinExistence type="predicted"/>
<feature type="domain" description="Helicase ATP-binding" evidence="1">
    <location>
        <begin position="19"/>
        <end position="170"/>
    </location>
</feature>
<dbReference type="PANTHER" id="PTHR47396">
    <property type="entry name" value="TYPE I RESTRICTION ENZYME ECOKI R PROTEIN"/>
    <property type="match status" value="1"/>
</dbReference>
<dbReference type="SMART" id="SM00487">
    <property type="entry name" value="DEXDc"/>
    <property type="match status" value="1"/>
</dbReference>
<dbReference type="InterPro" id="IPR050742">
    <property type="entry name" value="Helicase_Restrict-Modif_Enz"/>
</dbReference>
<dbReference type="PANTHER" id="PTHR47396:SF1">
    <property type="entry name" value="ATP-DEPENDENT HELICASE IRC3-RELATED"/>
    <property type="match status" value="1"/>
</dbReference>
<dbReference type="PROSITE" id="PS51192">
    <property type="entry name" value="HELICASE_ATP_BIND_1"/>
    <property type="match status" value="1"/>
</dbReference>
<protein>
    <submittedName>
        <fullName evidence="3">Putative type III restriction enzyme</fullName>
    </submittedName>
</protein>
<dbReference type="SMART" id="SM00490">
    <property type="entry name" value="HELICc"/>
    <property type="match status" value="1"/>
</dbReference>
<evidence type="ECO:0000313" key="3">
    <source>
        <dbReference type="EMBL" id="QJA65279.1"/>
    </source>
</evidence>
<dbReference type="GO" id="GO:0016787">
    <property type="term" value="F:hydrolase activity"/>
    <property type="evidence" value="ECO:0007669"/>
    <property type="project" value="InterPro"/>
</dbReference>
<dbReference type="Gene3D" id="3.40.50.300">
    <property type="entry name" value="P-loop containing nucleotide triphosphate hydrolases"/>
    <property type="match status" value="2"/>
</dbReference>
<dbReference type="InterPro" id="IPR001650">
    <property type="entry name" value="Helicase_C-like"/>
</dbReference>
<dbReference type="InterPro" id="IPR014001">
    <property type="entry name" value="Helicase_ATP-bd"/>
</dbReference>
<feature type="domain" description="Helicase C-terminal" evidence="2">
    <location>
        <begin position="221"/>
        <end position="377"/>
    </location>
</feature>
<dbReference type="Pfam" id="PF04851">
    <property type="entry name" value="ResIII"/>
    <property type="match status" value="1"/>
</dbReference>
<reference evidence="3" key="1">
    <citation type="submission" date="2020-03" db="EMBL/GenBank/DDBJ databases">
        <title>The deep terrestrial virosphere.</title>
        <authorList>
            <person name="Holmfeldt K."/>
            <person name="Nilsson E."/>
            <person name="Simone D."/>
            <person name="Lopez-Fernandez M."/>
            <person name="Wu X."/>
            <person name="de Brujin I."/>
            <person name="Lundin D."/>
            <person name="Andersson A."/>
            <person name="Bertilsson S."/>
            <person name="Dopson M."/>
        </authorList>
    </citation>
    <scope>NUCLEOTIDE SEQUENCE</scope>
    <source>
        <strain evidence="4">MM415A00243</strain>
        <strain evidence="3">MM415B00422</strain>
    </source>
</reference>
<accession>A0A6M3J5E7</accession>
<dbReference type="InterPro" id="IPR006935">
    <property type="entry name" value="Helicase/UvrB_N"/>
</dbReference>
<dbReference type="SUPFAM" id="SSF52540">
    <property type="entry name" value="P-loop containing nucleoside triphosphate hydrolases"/>
    <property type="match status" value="1"/>
</dbReference>
<dbReference type="EMBL" id="MT141535">
    <property type="protein sequence ID" value="QJA65279.1"/>
    <property type="molecule type" value="Genomic_DNA"/>
</dbReference>
<dbReference type="Pfam" id="PF00271">
    <property type="entry name" value="Helicase_C"/>
    <property type="match status" value="1"/>
</dbReference>
<dbReference type="InterPro" id="IPR027417">
    <property type="entry name" value="P-loop_NTPase"/>
</dbReference>
<dbReference type="AlphaFoldDB" id="A0A6M3J5E7"/>
<gene>
    <name evidence="4" type="ORF">MM415A00243_0041</name>
    <name evidence="3" type="ORF">MM415B00422_0041</name>
</gene>